<dbReference type="SUPFAM" id="SSF52058">
    <property type="entry name" value="L domain-like"/>
    <property type="match status" value="2"/>
</dbReference>
<sequence length="278" mass="30370">MRKTLFLLLLNSFLSCSNDNSLENNENIFIGDVNLLTQEEVESFGSNNYTEITGDLNIGDPNFITDINNLGFLSSLEEVGNLSISVDDLVNLNGLNNLTVVNGDFYIRSINTMENFSGLDNLTEINGDFKIVRSLFQNLTGLDNLNTINGNLEISSGYALTSLSGLLLSTIGGDLMIENCDFLTNLSGAETLTAINGNLYIQNNDNLTSLIGLENLLVTDDIIIGGETQFGWDAPNELLSDFCDLTNLFNNGIYGELVITNNLYNPSLDDILNNNCSL</sequence>
<evidence type="ECO:0000313" key="8">
    <source>
        <dbReference type="Proteomes" id="UP001500736"/>
    </source>
</evidence>
<dbReference type="Gene3D" id="3.80.20.20">
    <property type="entry name" value="Receptor L-domain"/>
    <property type="match status" value="3"/>
</dbReference>
<proteinExistence type="predicted"/>
<dbReference type="Proteomes" id="UP001500736">
    <property type="component" value="Unassembled WGS sequence"/>
</dbReference>
<keyword evidence="2" id="KW-0134">Cell wall</keyword>
<evidence type="ECO:0000256" key="4">
    <source>
        <dbReference type="ARBA" id="ARBA00022729"/>
    </source>
</evidence>
<evidence type="ECO:0000259" key="6">
    <source>
        <dbReference type="Pfam" id="PF01030"/>
    </source>
</evidence>
<keyword evidence="3" id="KW-0964">Secreted</keyword>
<reference evidence="7 8" key="1">
    <citation type="journal article" date="2019" name="Int. J. Syst. Evol. Microbiol.">
        <title>The Global Catalogue of Microorganisms (GCM) 10K type strain sequencing project: providing services to taxonomists for standard genome sequencing and annotation.</title>
        <authorList>
            <consortium name="The Broad Institute Genomics Platform"/>
            <consortium name="The Broad Institute Genome Sequencing Center for Infectious Disease"/>
            <person name="Wu L."/>
            <person name="Ma J."/>
        </authorList>
    </citation>
    <scope>NUCLEOTIDE SEQUENCE [LARGE SCALE GENOMIC DNA]</scope>
    <source>
        <strain evidence="7 8">JCM 15976</strain>
    </source>
</reference>
<name>A0ABN1JDB6_9FLAO</name>
<evidence type="ECO:0000313" key="7">
    <source>
        <dbReference type="EMBL" id="GAA0736632.1"/>
    </source>
</evidence>
<evidence type="ECO:0000256" key="2">
    <source>
        <dbReference type="ARBA" id="ARBA00022512"/>
    </source>
</evidence>
<evidence type="ECO:0000256" key="5">
    <source>
        <dbReference type="ARBA" id="ARBA00023180"/>
    </source>
</evidence>
<dbReference type="PANTHER" id="PTHR31018:SF3">
    <property type="entry name" value="RECEPTOR PROTEIN-TYROSINE KINASE"/>
    <property type="match status" value="1"/>
</dbReference>
<keyword evidence="4" id="KW-0732">Signal</keyword>
<dbReference type="InterPro" id="IPR036941">
    <property type="entry name" value="Rcpt_L-dom_sf"/>
</dbReference>
<dbReference type="InterPro" id="IPR000494">
    <property type="entry name" value="Rcpt_L-dom"/>
</dbReference>
<dbReference type="InterPro" id="IPR051648">
    <property type="entry name" value="CWI-Assembly_Regulator"/>
</dbReference>
<organism evidence="7 8">
    <name type="scientific">Gaetbulibacter jejuensis</name>
    <dbReference type="NCBI Taxonomy" id="584607"/>
    <lineage>
        <taxon>Bacteria</taxon>
        <taxon>Pseudomonadati</taxon>
        <taxon>Bacteroidota</taxon>
        <taxon>Flavobacteriia</taxon>
        <taxon>Flavobacteriales</taxon>
        <taxon>Flavobacteriaceae</taxon>
        <taxon>Gaetbulibacter</taxon>
    </lineage>
</organism>
<protein>
    <recommendedName>
        <fullName evidence="6">Receptor L-domain domain-containing protein</fullName>
    </recommendedName>
</protein>
<keyword evidence="8" id="KW-1185">Reference proteome</keyword>
<keyword evidence="5" id="KW-0325">Glycoprotein</keyword>
<dbReference type="PROSITE" id="PS51257">
    <property type="entry name" value="PROKAR_LIPOPROTEIN"/>
    <property type="match status" value="1"/>
</dbReference>
<dbReference type="Pfam" id="PF01030">
    <property type="entry name" value="Recep_L_domain"/>
    <property type="match status" value="1"/>
</dbReference>
<evidence type="ECO:0000256" key="1">
    <source>
        <dbReference type="ARBA" id="ARBA00004191"/>
    </source>
</evidence>
<evidence type="ECO:0000256" key="3">
    <source>
        <dbReference type="ARBA" id="ARBA00022525"/>
    </source>
</evidence>
<feature type="domain" description="Receptor L-domain" evidence="6">
    <location>
        <begin position="99"/>
        <end position="160"/>
    </location>
</feature>
<accession>A0ABN1JDB6</accession>
<gene>
    <name evidence="7" type="ORF">GCM10009431_02660</name>
</gene>
<dbReference type="EMBL" id="BAAAGF010000001">
    <property type="protein sequence ID" value="GAA0736632.1"/>
    <property type="molecule type" value="Genomic_DNA"/>
</dbReference>
<comment type="subcellular location">
    <subcellularLocation>
        <location evidence="1">Secreted</location>
        <location evidence="1">Cell wall</location>
    </subcellularLocation>
</comment>
<dbReference type="PANTHER" id="PTHR31018">
    <property type="entry name" value="SPORULATION-SPECIFIC PROTEIN-RELATED"/>
    <property type="match status" value="1"/>
</dbReference>
<dbReference type="RefSeq" id="WP_343795183.1">
    <property type="nucleotide sequence ID" value="NZ_BAAAGF010000001.1"/>
</dbReference>
<comment type="caution">
    <text evidence="7">The sequence shown here is derived from an EMBL/GenBank/DDBJ whole genome shotgun (WGS) entry which is preliminary data.</text>
</comment>